<feature type="region of interest" description="Disordered" evidence="1">
    <location>
        <begin position="122"/>
        <end position="148"/>
    </location>
</feature>
<dbReference type="InterPro" id="IPR036661">
    <property type="entry name" value="Luciferase-like_sf"/>
</dbReference>
<name>A0A7H1Q7K2_9ACTN</name>
<dbReference type="SUPFAM" id="SSF51679">
    <property type="entry name" value="Bacterial luciferase-like"/>
    <property type="match status" value="1"/>
</dbReference>
<dbReference type="GO" id="GO:0016705">
    <property type="term" value="F:oxidoreductase activity, acting on paired donors, with incorporation or reduction of molecular oxygen"/>
    <property type="evidence" value="ECO:0007669"/>
    <property type="project" value="InterPro"/>
</dbReference>
<dbReference type="PANTHER" id="PTHR41913">
    <property type="entry name" value="DUF1684 DOMAIN-CONTAINING PROTEIN"/>
    <property type="match status" value="1"/>
</dbReference>
<evidence type="ECO:0000256" key="1">
    <source>
        <dbReference type="SAM" id="MobiDB-lite"/>
    </source>
</evidence>
<dbReference type="KEGG" id="sgf:HEP81_06035"/>
<accession>A0A7H1Q7K2</accession>
<organism evidence="2 3">
    <name type="scientific">Streptomyces griseofuscus</name>
    <dbReference type="NCBI Taxonomy" id="146922"/>
    <lineage>
        <taxon>Bacteria</taxon>
        <taxon>Bacillati</taxon>
        <taxon>Actinomycetota</taxon>
        <taxon>Actinomycetes</taxon>
        <taxon>Kitasatosporales</taxon>
        <taxon>Streptomycetaceae</taxon>
        <taxon>Streptomyces</taxon>
    </lineage>
</organism>
<dbReference type="AlphaFoldDB" id="A0A7H1Q7K2"/>
<dbReference type="InterPro" id="IPR012467">
    <property type="entry name" value="DUF1684"/>
</dbReference>
<reference evidence="2 3" key="1">
    <citation type="submission" date="2020-04" db="EMBL/GenBank/DDBJ databases">
        <title>Characterization and engineering of Streptomyces griseofuscus DSM40191 as a potential heterologous host for expression of BGCs.</title>
        <authorList>
            <person name="Gren T."/>
            <person name="Whitford C.M."/>
            <person name="Mohite O.S."/>
            <person name="Joergensen T.S."/>
            <person name="Nielsen J.B."/>
            <person name="Lee S.Y."/>
            <person name="Weber T."/>
        </authorList>
    </citation>
    <scope>NUCLEOTIDE SEQUENCE [LARGE SCALE GENOMIC DNA]</scope>
    <source>
        <strain evidence="2 3">DSM 40191</strain>
    </source>
</reference>
<evidence type="ECO:0000313" key="3">
    <source>
        <dbReference type="Proteomes" id="UP000516422"/>
    </source>
</evidence>
<evidence type="ECO:0000313" key="2">
    <source>
        <dbReference type="EMBL" id="QNT96282.1"/>
    </source>
</evidence>
<protein>
    <submittedName>
        <fullName evidence="2">Uncharacterized protein</fullName>
    </submittedName>
</protein>
<dbReference type="Gene3D" id="3.20.20.30">
    <property type="entry name" value="Luciferase-like domain"/>
    <property type="match status" value="1"/>
</dbReference>
<feature type="compositionally biased region" description="Basic and acidic residues" evidence="1">
    <location>
        <begin position="127"/>
        <end position="141"/>
    </location>
</feature>
<dbReference type="Pfam" id="PF07920">
    <property type="entry name" value="DUF1684"/>
    <property type="match status" value="1"/>
</dbReference>
<dbReference type="EMBL" id="CP051006">
    <property type="protein sequence ID" value="QNT96282.1"/>
    <property type="molecule type" value="Genomic_DNA"/>
</dbReference>
<sequence>MGGRYRRGMLHLAAALDLADHPGTGPRTELVRLAEHGRLDFVTLDGPGGRPGPETLDLVSAMAAATRRIGLVPRGTEMSGLLDRVAQGRAGRWIEAPDAGSGSGSGEAGRAAGVAEAGEAPFLAGESGDRPADGAGIRDEGSGPDPSYRLAPLHIVDASTRGARALAARYADVALVRAATPAGAAAVREELRVLAAKSGREPGAPRVLVSLRVDLGGGECAAEPGHGGGGPRPTAQGPLYRGGPVDLADLLAAWHTEGAADGFHLVPVEPRRDLERLVNGTVALLQHRGLFRTFYPGGTLREHLGLARPAPHAPGPKKTPHTKRWNGMAIDAFDAWKQWREKREESVTAPYGPLALTGTHWIEDRPEGRLPDIPGIWLADGEGIVLTATESDGLQVDRRPFTGEIRLTADTGPEAAARVSLGEKRLVVLVREGSWGVRVYDPGAEARRAFRGIAATEYDPGWSVPGRFTPYEAQRVLRLGNADGRTRGFALAGELSFTLAGRERTLAVARQGEGPLWAVFADATSGDTSFRFRFLYPQAPDAQGRTTVDFNRAQLPPCAFADHFLCPLPPPGNTLDTAVEAGERTLR</sequence>
<proteinExistence type="predicted"/>
<gene>
    <name evidence="2" type="ORF">HEP81_06035</name>
</gene>
<dbReference type="Proteomes" id="UP000516422">
    <property type="component" value="Chromosome"/>
</dbReference>
<feature type="region of interest" description="Disordered" evidence="1">
    <location>
        <begin position="94"/>
        <end position="113"/>
    </location>
</feature>
<dbReference type="PANTHER" id="PTHR41913:SF1">
    <property type="entry name" value="DUF1684 DOMAIN-CONTAINING PROTEIN"/>
    <property type="match status" value="1"/>
</dbReference>